<dbReference type="CDD" id="cd03262">
    <property type="entry name" value="ABC_HisP_GlnQ"/>
    <property type="match status" value="1"/>
</dbReference>
<comment type="similarity">
    <text evidence="1">Belongs to the ABC transporter superfamily.</text>
</comment>
<dbReference type="PIRSF" id="PIRSF039085">
    <property type="entry name" value="ABC_ATPase_HisP"/>
    <property type="match status" value="1"/>
</dbReference>
<keyword evidence="4 6" id="KW-0067">ATP-binding</keyword>
<dbReference type="InterPro" id="IPR050086">
    <property type="entry name" value="MetN_ABC_transporter-like"/>
</dbReference>
<dbReference type="PROSITE" id="PS50893">
    <property type="entry name" value="ABC_TRANSPORTER_2"/>
    <property type="match status" value="1"/>
</dbReference>
<dbReference type="SMART" id="SM00382">
    <property type="entry name" value="AAA"/>
    <property type="match status" value="1"/>
</dbReference>
<keyword evidence="3" id="KW-0547">Nucleotide-binding</keyword>
<protein>
    <submittedName>
        <fullName evidence="6">Amino acid ABC transporter ATP-binding protein</fullName>
    </submittedName>
</protein>
<dbReference type="InterPro" id="IPR003439">
    <property type="entry name" value="ABC_transporter-like_ATP-bd"/>
</dbReference>
<dbReference type="GO" id="GO:0005524">
    <property type="term" value="F:ATP binding"/>
    <property type="evidence" value="ECO:0007669"/>
    <property type="project" value="UniProtKB-KW"/>
</dbReference>
<proteinExistence type="inferred from homology"/>
<evidence type="ECO:0000256" key="1">
    <source>
        <dbReference type="ARBA" id="ARBA00005417"/>
    </source>
</evidence>
<sequence>MSATTAPAAAAPVAPATGGHVEVHGVHKSYGTLEVLAGVDLEIRPGEVTVVIGPSGSGKSTLLRVINHLEKVDRGFVAIDDALIGYSRRGDTLRELKEKQILRQRTQIGFVFQSFNLFPHLTALENVVEAPVSAQGRRRSEVEPEARALLARVGLADKADARPRQLSGGQQQRVAIARALATRPKVLLFDEPTSALDPELVGEVLDVIKDLARGGTTMLVVTHEIGFAREIADQVVFMDAGRIVEQGPPADVLDRPQHARTRAFLEKVL</sequence>
<dbReference type="PANTHER" id="PTHR43166:SF4">
    <property type="entry name" value="PHOSPHONATES IMPORT ATP-BINDING PROTEIN PHNC"/>
    <property type="match status" value="1"/>
</dbReference>
<accession>A0ABT7SCF8</accession>
<evidence type="ECO:0000256" key="3">
    <source>
        <dbReference type="ARBA" id="ARBA00022741"/>
    </source>
</evidence>
<evidence type="ECO:0000256" key="4">
    <source>
        <dbReference type="ARBA" id="ARBA00022840"/>
    </source>
</evidence>
<keyword evidence="2" id="KW-0813">Transport</keyword>
<dbReference type="Proteomes" id="UP001529338">
    <property type="component" value="Unassembled WGS sequence"/>
</dbReference>
<dbReference type="RefSeq" id="WP_289453384.1">
    <property type="nucleotide sequence ID" value="NZ_JAUCGQ010000001.1"/>
</dbReference>
<name>A0ABT7SCF8_9CELL</name>
<evidence type="ECO:0000256" key="2">
    <source>
        <dbReference type="ARBA" id="ARBA00022448"/>
    </source>
</evidence>
<reference evidence="6 7" key="1">
    <citation type="submission" date="2023-06" db="EMBL/GenBank/DDBJ databases">
        <title>Cellulomonas sp. MW4 Whole genome sequence.</title>
        <authorList>
            <person name="Park S."/>
        </authorList>
    </citation>
    <scope>NUCLEOTIDE SEQUENCE [LARGE SCALE GENOMIC DNA]</scope>
    <source>
        <strain evidence="6 7">MW4</strain>
    </source>
</reference>
<dbReference type="SUPFAM" id="SSF52540">
    <property type="entry name" value="P-loop containing nucleoside triphosphate hydrolases"/>
    <property type="match status" value="1"/>
</dbReference>
<gene>
    <name evidence="6" type="ORF">QRT04_02895</name>
</gene>
<feature type="domain" description="ABC transporter" evidence="5">
    <location>
        <begin position="21"/>
        <end position="265"/>
    </location>
</feature>
<dbReference type="InterPro" id="IPR030679">
    <property type="entry name" value="ABC_ATPase_HisP-typ"/>
</dbReference>
<dbReference type="Pfam" id="PF00005">
    <property type="entry name" value="ABC_tran"/>
    <property type="match status" value="1"/>
</dbReference>
<keyword evidence="7" id="KW-1185">Reference proteome</keyword>
<dbReference type="InterPro" id="IPR003593">
    <property type="entry name" value="AAA+_ATPase"/>
</dbReference>
<evidence type="ECO:0000313" key="6">
    <source>
        <dbReference type="EMBL" id="MDM7853868.1"/>
    </source>
</evidence>
<dbReference type="InterPro" id="IPR027417">
    <property type="entry name" value="P-loop_NTPase"/>
</dbReference>
<dbReference type="InterPro" id="IPR017871">
    <property type="entry name" value="ABC_transporter-like_CS"/>
</dbReference>
<evidence type="ECO:0000313" key="7">
    <source>
        <dbReference type="Proteomes" id="UP001529338"/>
    </source>
</evidence>
<dbReference type="PANTHER" id="PTHR43166">
    <property type="entry name" value="AMINO ACID IMPORT ATP-BINDING PROTEIN"/>
    <property type="match status" value="1"/>
</dbReference>
<organism evidence="6 7">
    <name type="scientific">Cellulomonas alba</name>
    <dbReference type="NCBI Taxonomy" id="3053467"/>
    <lineage>
        <taxon>Bacteria</taxon>
        <taxon>Bacillati</taxon>
        <taxon>Actinomycetota</taxon>
        <taxon>Actinomycetes</taxon>
        <taxon>Micrococcales</taxon>
        <taxon>Cellulomonadaceae</taxon>
        <taxon>Cellulomonas</taxon>
    </lineage>
</organism>
<dbReference type="EMBL" id="JAUCGQ010000001">
    <property type="protein sequence ID" value="MDM7853868.1"/>
    <property type="molecule type" value="Genomic_DNA"/>
</dbReference>
<comment type="caution">
    <text evidence="6">The sequence shown here is derived from an EMBL/GenBank/DDBJ whole genome shotgun (WGS) entry which is preliminary data.</text>
</comment>
<dbReference type="Gene3D" id="3.40.50.300">
    <property type="entry name" value="P-loop containing nucleotide triphosphate hydrolases"/>
    <property type="match status" value="1"/>
</dbReference>
<dbReference type="PROSITE" id="PS00211">
    <property type="entry name" value="ABC_TRANSPORTER_1"/>
    <property type="match status" value="1"/>
</dbReference>
<evidence type="ECO:0000259" key="5">
    <source>
        <dbReference type="PROSITE" id="PS50893"/>
    </source>
</evidence>